<comment type="caution">
    <text evidence="2">The sequence shown here is derived from an EMBL/GenBank/DDBJ whole genome shotgun (WGS) entry which is preliminary data.</text>
</comment>
<dbReference type="Pfam" id="PF20134">
    <property type="entry name" value="DUF6524"/>
    <property type="match status" value="1"/>
</dbReference>
<feature type="transmembrane region" description="Helical" evidence="1">
    <location>
        <begin position="68"/>
        <end position="86"/>
    </location>
</feature>
<feature type="transmembrane region" description="Helical" evidence="1">
    <location>
        <begin position="43"/>
        <end position="61"/>
    </location>
</feature>
<keyword evidence="1" id="KW-0472">Membrane</keyword>
<gene>
    <name evidence="2" type="ORF">FZ942_16180</name>
</gene>
<dbReference type="AlphaFoldDB" id="A0A5A9GPE8"/>
<organism evidence="2 3">
    <name type="scientific">Azospirillum lipoferum</name>
    <dbReference type="NCBI Taxonomy" id="193"/>
    <lineage>
        <taxon>Bacteria</taxon>
        <taxon>Pseudomonadati</taxon>
        <taxon>Pseudomonadota</taxon>
        <taxon>Alphaproteobacteria</taxon>
        <taxon>Rhodospirillales</taxon>
        <taxon>Azospirillaceae</taxon>
        <taxon>Azospirillum</taxon>
    </lineage>
</organism>
<feature type="transmembrane region" description="Helical" evidence="1">
    <location>
        <begin position="7"/>
        <end position="23"/>
    </location>
</feature>
<name>A0A5A9GPE8_AZOLI</name>
<feature type="transmembrane region" description="Helical" evidence="1">
    <location>
        <begin position="98"/>
        <end position="120"/>
    </location>
</feature>
<evidence type="ECO:0000313" key="2">
    <source>
        <dbReference type="EMBL" id="KAA0595179.1"/>
    </source>
</evidence>
<dbReference type="EMBL" id="VTTN01000006">
    <property type="protein sequence ID" value="KAA0595179.1"/>
    <property type="molecule type" value="Genomic_DNA"/>
</dbReference>
<dbReference type="OrthoDB" id="7272344at2"/>
<evidence type="ECO:0000313" key="3">
    <source>
        <dbReference type="Proteomes" id="UP000324927"/>
    </source>
</evidence>
<keyword evidence="3" id="KW-1185">Reference proteome</keyword>
<protein>
    <submittedName>
        <fullName evidence="2">Uncharacterized protein</fullName>
    </submittedName>
</protein>
<keyword evidence="1" id="KW-0812">Transmembrane</keyword>
<proteinExistence type="predicted"/>
<reference evidence="2 3" key="1">
    <citation type="submission" date="2019-08" db="EMBL/GenBank/DDBJ databases">
        <authorList>
            <person name="Grouzdev D."/>
            <person name="Tikhonova E."/>
            <person name="Kravchenko I."/>
        </authorList>
    </citation>
    <scope>NUCLEOTIDE SEQUENCE [LARGE SCALE GENOMIC DNA]</scope>
    <source>
        <strain evidence="2 3">59b</strain>
    </source>
</reference>
<sequence length="136" mass="15266">MLTTAGFIVRMLLTLLTVFGTYNPSGYSYYHWIGMEDTGHWTLKLFVGTVMVFLIYTHVLATYRSMKLIGMLLVAAIYGVSVWMLWDYGLLDLDKPTTLTLTLLTGVATLLGTGFSWSLVRYRLSGQVDSQNVIPP</sequence>
<dbReference type="InterPro" id="IPR045387">
    <property type="entry name" value="DUF6524"/>
</dbReference>
<accession>A0A5A9GPE8</accession>
<dbReference type="RefSeq" id="WP_149232121.1">
    <property type="nucleotide sequence ID" value="NZ_JALJXJ010000007.1"/>
</dbReference>
<keyword evidence="1" id="KW-1133">Transmembrane helix</keyword>
<evidence type="ECO:0000256" key="1">
    <source>
        <dbReference type="SAM" id="Phobius"/>
    </source>
</evidence>
<dbReference type="Proteomes" id="UP000324927">
    <property type="component" value="Unassembled WGS sequence"/>
</dbReference>